<dbReference type="AlphaFoldDB" id="A0A7J9CED9"/>
<dbReference type="Proteomes" id="UP000593579">
    <property type="component" value="Unassembled WGS sequence"/>
</dbReference>
<evidence type="ECO:0000313" key="2">
    <source>
        <dbReference type="Proteomes" id="UP000593579"/>
    </source>
</evidence>
<accession>A0A7J9CED9</accession>
<comment type="caution">
    <text evidence="1">The sequence shown here is derived from an EMBL/GenBank/DDBJ whole genome shotgun (WGS) entry which is preliminary data.</text>
</comment>
<name>A0A7J9CED9_GOSGO</name>
<dbReference type="OrthoDB" id="981182at2759"/>
<protein>
    <submittedName>
        <fullName evidence="1">Uncharacterized protein</fullName>
    </submittedName>
</protein>
<dbReference type="EMBL" id="JABEZY010000009">
    <property type="protein sequence ID" value="MBA0746883.1"/>
    <property type="molecule type" value="Genomic_DNA"/>
</dbReference>
<organism evidence="1 2">
    <name type="scientific">Gossypium gossypioides</name>
    <name type="common">Mexican cotton</name>
    <name type="synonym">Selera gossypioides</name>
    <dbReference type="NCBI Taxonomy" id="34282"/>
    <lineage>
        <taxon>Eukaryota</taxon>
        <taxon>Viridiplantae</taxon>
        <taxon>Streptophyta</taxon>
        <taxon>Embryophyta</taxon>
        <taxon>Tracheophyta</taxon>
        <taxon>Spermatophyta</taxon>
        <taxon>Magnoliopsida</taxon>
        <taxon>eudicotyledons</taxon>
        <taxon>Gunneridae</taxon>
        <taxon>Pentapetalae</taxon>
        <taxon>rosids</taxon>
        <taxon>malvids</taxon>
        <taxon>Malvales</taxon>
        <taxon>Malvaceae</taxon>
        <taxon>Malvoideae</taxon>
        <taxon>Gossypium</taxon>
    </lineage>
</organism>
<reference evidence="1 2" key="1">
    <citation type="journal article" date="2019" name="Genome Biol. Evol.">
        <title>Insights into the evolution of the New World diploid cottons (Gossypium, subgenus Houzingenia) based on genome sequencing.</title>
        <authorList>
            <person name="Grover C.E."/>
            <person name="Arick M.A. 2nd"/>
            <person name="Thrash A."/>
            <person name="Conover J.L."/>
            <person name="Sanders W.S."/>
            <person name="Peterson D.G."/>
            <person name="Frelichowski J.E."/>
            <person name="Scheffler J.A."/>
            <person name="Scheffler B.E."/>
            <person name="Wendel J.F."/>
        </authorList>
    </citation>
    <scope>NUCLEOTIDE SEQUENCE [LARGE SCALE GENOMIC DNA]</scope>
    <source>
        <strain evidence="1">5</strain>
        <tissue evidence="1">Leaf</tissue>
    </source>
</reference>
<evidence type="ECO:0000313" key="1">
    <source>
        <dbReference type="EMBL" id="MBA0746883.1"/>
    </source>
</evidence>
<keyword evidence="2" id="KW-1185">Reference proteome</keyword>
<gene>
    <name evidence="1" type="ORF">Gogos_009357</name>
</gene>
<proteinExistence type="predicted"/>
<sequence length="52" mass="6241">MKRFVANPMTTLEYDWWWGKRINDNVLSSNQKSIRPIEDHLQVIPSELEIIK</sequence>